<evidence type="ECO:0000313" key="1">
    <source>
        <dbReference type="EMBL" id="KAK7523538.1"/>
    </source>
</evidence>
<sequence length="124" mass="13768">MSSLIKNDSIESTMKVDNAEVPTIMEYGPRTYIHQVYRARHGARNPPPPFSSNQAIIQRPKDVAAPPRENFPEADIRTATLELKVPKGRRRERSNALTEQGAAIEALQLSKGQAYPGTSEPTIK</sequence>
<protein>
    <submittedName>
        <fullName evidence="1">Uncharacterized protein</fullName>
    </submittedName>
</protein>
<keyword evidence="2" id="KW-1185">Reference proteome</keyword>
<accession>A0ABR1KXF8</accession>
<evidence type="ECO:0000313" key="2">
    <source>
        <dbReference type="Proteomes" id="UP001363622"/>
    </source>
</evidence>
<dbReference type="EMBL" id="JBBPHU010000001">
    <property type="protein sequence ID" value="KAK7523538.1"/>
    <property type="molecule type" value="Genomic_DNA"/>
</dbReference>
<comment type="caution">
    <text evidence="1">The sequence shown here is derived from an EMBL/GenBank/DDBJ whole genome shotgun (WGS) entry which is preliminary data.</text>
</comment>
<reference evidence="1 2" key="1">
    <citation type="submission" date="2024-04" db="EMBL/GenBank/DDBJ databases">
        <title>Phyllosticta paracitricarpa is synonymous to the EU quarantine fungus P. citricarpa based on phylogenomic analyses.</title>
        <authorList>
            <consortium name="Lawrence Berkeley National Laboratory"/>
            <person name="Van Ingen-Buijs V.A."/>
            <person name="Van Westerhoven A.C."/>
            <person name="Haridas S."/>
            <person name="Skiadas P."/>
            <person name="Martin F."/>
            <person name="Groenewald J.Z."/>
            <person name="Crous P.W."/>
            <person name="Seidl M.F."/>
        </authorList>
    </citation>
    <scope>NUCLEOTIDE SEQUENCE [LARGE SCALE GENOMIC DNA]</scope>
    <source>
        <strain evidence="1 2">CBS 123371</strain>
    </source>
</reference>
<gene>
    <name evidence="1" type="ORF">IWZ03DRAFT_355918</name>
</gene>
<proteinExistence type="predicted"/>
<organism evidence="1 2">
    <name type="scientific">Phyllosticta citriasiana</name>
    <dbReference type="NCBI Taxonomy" id="595635"/>
    <lineage>
        <taxon>Eukaryota</taxon>
        <taxon>Fungi</taxon>
        <taxon>Dikarya</taxon>
        <taxon>Ascomycota</taxon>
        <taxon>Pezizomycotina</taxon>
        <taxon>Dothideomycetes</taxon>
        <taxon>Dothideomycetes incertae sedis</taxon>
        <taxon>Botryosphaeriales</taxon>
        <taxon>Phyllostictaceae</taxon>
        <taxon>Phyllosticta</taxon>
    </lineage>
</organism>
<dbReference type="Proteomes" id="UP001363622">
    <property type="component" value="Unassembled WGS sequence"/>
</dbReference>
<name>A0ABR1KXF8_9PEZI</name>